<protein>
    <recommendedName>
        <fullName evidence="4">5-nitroimidazole antibiotic resistance protein</fullName>
    </recommendedName>
</protein>
<evidence type="ECO:0000313" key="3">
    <source>
        <dbReference type="Proteomes" id="UP000070544"/>
    </source>
</evidence>
<evidence type="ECO:0000313" key="2">
    <source>
        <dbReference type="EMBL" id="KXS09898.1"/>
    </source>
</evidence>
<feature type="region of interest" description="Disordered" evidence="1">
    <location>
        <begin position="174"/>
        <end position="194"/>
    </location>
</feature>
<dbReference type="Gene3D" id="2.30.110.10">
    <property type="entry name" value="Electron Transport, Fmn-binding Protein, Chain A"/>
    <property type="match status" value="1"/>
</dbReference>
<evidence type="ECO:0008006" key="4">
    <source>
        <dbReference type="Google" id="ProtNLM"/>
    </source>
</evidence>
<proteinExistence type="predicted"/>
<dbReference type="AlphaFoldDB" id="A0A138ZZR2"/>
<dbReference type="STRING" id="1344416.A0A138ZZR2"/>
<sequence length="234" mass="25817">MSSDAPKPHQVGEYLPGDGAINRVRRLQERARYDQENVFKILDAGLVAHVGFAVEGQPFVIPMVYGRKDDTVYIHGYVSARIAKALRTGAPVCINVTLIDGLVLALTPFHHSVNYRSVDVFGHGQLVTDPDEKLDALRRVTDHAVKGRWDDTRPPNKIDLQSTSVIRVDIESASCKMRTGPPSDEEADTSNEELTSKTWVGVLGVETKFTTTVNAGYGAKDVPEYIKVLENTTR</sequence>
<organism evidence="2 3">
    <name type="scientific">Gonapodya prolifera (strain JEL478)</name>
    <name type="common">Monoblepharis prolifera</name>
    <dbReference type="NCBI Taxonomy" id="1344416"/>
    <lineage>
        <taxon>Eukaryota</taxon>
        <taxon>Fungi</taxon>
        <taxon>Fungi incertae sedis</taxon>
        <taxon>Chytridiomycota</taxon>
        <taxon>Chytridiomycota incertae sedis</taxon>
        <taxon>Monoblepharidomycetes</taxon>
        <taxon>Monoblepharidales</taxon>
        <taxon>Gonapodyaceae</taxon>
        <taxon>Gonapodya</taxon>
    </lineage>
</organism>
<accession>A0A138ZZR2</accession>
<dbReference type="OMA" id="EMTSTQI"/>
<dbReference type="Proteomes" id="UP000070544">
    <property type="component" value="Unassembled WGS sequence"/>
</dbReference>
<dbReference type="PANTHER" id="PTHR34071:SF2">
    <property type="entry name" value="FLAVIN-NUCLEOTIDE-BINDING PROTEIN"/>
    <property type="match status" value="1"/>
</dbReference>
<keyword evidence="3" id="KW-1185">Reference proteome</keyword>
<reference evidence="2 3" key="1">
    <citation type="journal article" date="2015" name="Genome Biol. Evol.">
        <title>Phylogenomic analyses indicate that early fungi evolved digesting cell walls of algal ancestors of land plants.</title>
        <authorList>
            <person name="Chang Y."/>
            <person name="Wang S."/>
            <person name="Sekimoto S."/>
            <person name="Aerts A.L."/>
            <person name="Choi C."/>
            <person name="Clum A."/>
            <person name="LaButti K.M."/>
            <person name="Lindquist E.A."/>
            <person name="Yee Ngan C."/>
            <person name="Ohm R.A."/>
            <person name="Salamov A.A."/>
            <person name="Grigoriev I.V."/>
            <person name="Spatafora J.W."/>
            <person name="Berbee M.L."/>
        </authorList>
    </citation>
    <scope>NUCLEOTIDE SEQUENCE [LARGE SCALE GENOMIC DNA]</scope>
    <source>
        <strain evidence="2 3">JEL478</strain>
    </source>
</reference>
<dbReference type="InterPro" id="IPR024747">
    <property type="entry name" value="Pyridox_Oxase-rel"/>
</dbReference>
<dbReference type="EMBL" id="KQ965844">
    <property type="protein sequence ID" value="KXS09898.1"/>
    <property type="molecule type" value="Genomic_DNA"/>
</dbReference>
<dbReference type="OrthoDB" id="444432at2759"/>
<dbReference type="PANTHER" id="PTHR34071">
    <property type="entry name" value="5-NITROIMIDAZOLE ANTIBIOTICS RESISTANCE PROTEIN, NIMA-FAMILY-RELATED PROTEIN-RELATED"/>
    <property type="match status" value="1"/>
</dbReference>
<gene>
    <name evidence="2" type="ORF">M427DRAFT_48932</name>
</gene>
<dbReference type="SUPFAM" id="SSF50475">
    <property type="entry name" value="FMN-binding split barrel"/>
    <property type="match status" value="1"/>
</dbReference>
<dbReference type="Pfam" id="PF12900">
    <property type="entry name" value="Pyridox_ox_2"/>
    <property type="match status" value="1"/>
</dbReference>
<name>A0A138ZZR2_GONPJ</name>
<dbReference type="InterPro" id="IPR012349">
    <property type="entry name" value="Split_barrel_FMN-bd"/>
</dbReference>
<evidence type="ECO:0000256" key="1">
    <source>
        <dbReference type="SAM" id="MobiDB-lite"/>
    </source>
</evidence>